<dbReference type="InterPro" id="IPR007219">
    <property type="entry name" value="XnlR_reg_dom"/>
</dbReference>
<keyword evidence="2" id="KW-0479">Metal-binding</keyword>
<dbReference type="CDD" id="cd12148">
    <property type="entry name" value="fungal_TF_MHR"/>
    <property type="match status" value="1"/>
</dbReference>
<keyword evidence="6" id="KW-0539">Nucleus</keyword>
<proteinExistence type="predicted"/>
<sequence>MSESEIGSDRSRAKQDRTDGILNVTVDETINVDAGLTNNKSLMSPTASVRDSGSHELDEADDTCIVSEQDHFTEPPQNKAADVNVPPIDPLLANITFDNDDMPIDFDAAKIIPTPSLLFGIPFETTDWLNYDIDQSFTPLFPQDDLSLRAMNDTWFGQNIHHSPRNQQQQQQPVISLPTPASSMMDQSAVAELYSRSHSPSIDKDAVEPREYLPVAIEVDAQLTLPDLSHLTAEDVDQENLAHVDEISEHVSQRVTQAVMDMQNSSNYPRFRHVSIPPTHALNAWVQLYFEYFHPILPILHKSTFSSHKQHWLLVFTVAAIVYQKVRLAQEQCMRLFGDKVQPWQCEHQNSHGRELWMSQTILLNQIGLRYGGERRSLEIAEFLQALPVTLGRRKRLFTDMFPTNKFGQLQLPRTQKWQVWLLDEERRRAGFAIWLLDSAFDAHFDLPSLINLSELQISLPQPDDCWNASTAQCWASFPNVGNFGARGLPTMERVIVDDSWRSVWSKTNTLGKQVMLQYLSKVIKDQTANQPSTLGFSRHNSPMASNILTDLLALVENDQGEQSVDEAKASTTHQMMALAALMTYNTPVQNLLPIVVRHIYGKFDDSDQAQIRDRWKSAPGQGRLGCFYAARILHVVRSSRCSHFGAPVWLLRAVLVLWLYSTLIERYPDGFLYPHTGPAVVLGPKPLDSMGNTVWIDSGWSRVKLPGIGNLLCTEGRTKLLDDAVVLMKSLKGWGISTIYAQILVRLRAKETTSRTEGR</sequence>
<evidence type="ECO:0000256" key="4">
    <source>
        <dbReference type="ARBA" id="ARBA00022771"/>
    </source>
</evidence>
<evidence type="ECO:0000256" key="3">
    <source>
        <dbReference type="ARBA" id="ARBA00022737"/>
    </source>
</evidence>
<accession>A0ABY6UP31</accession>
<keyword evidence="3" id="KW-0677">Repeat</keyword>
<evidence type="ECO:0000256" key="2">
    <source>
        <dbReference type="ARBA" id="ARBA00022723"/>
    </source>
</evidence>
<dbReference type="EMBL" id="CABFNS010000851">
    <property type="protein sequence ID" value="VUC32402.1"/>
    <property type="molecule type" value="Genomic_DNA"/>
</dbReference>
<keyword evidence="9" id="KW-1185">Reference proteome</keyword>
<evidence type="ECO:0000256" key="5">
    <source>
        <dbReference type="ARBA" id="ARBA00022833"/>
    </source>
</evidence>
<protein>
    <recommendedName>
        <fullName evidence="7">Xylanolytic transcriptional activator regulatory domain-containing protein</fullName>
    </recommendedName>
</protein>
<evidence type="ECO:0000313" key="9">
    <source>
        <dbReference type="Proteomes" id="UP000766486"/>
    </source>
</evidence>
<comment type="subcellular location">
    <subcellularLocation>
        <location evidence="1">Nucleus</location>
    </subcellularLocation>
</comment>
<dbReference type="Pfam" id="PF04082">
    <property type="entry name" value="Fungal_trans"/>
    <property type="match status" value="1"/>
</dbReference>
<keyword evidence="5" id="KW-0862">Zinc</keyword>
<evidence type="ECO:0000256" key="1">
    <source>
        <dbReference type="ARBA" id="ARBA00004123"/>
    </source>
</evidence>
<evidence type="ECO:0000313" key="8">
    <source>
        <dbReference type="EMBL" id="VUC32402.1"/>
    </source>
</evidence>
<dbReference type="InterPro" id="IPR051059">
    <property type="entry name" value="VerF-like"/>
</dbReference>
<evidence type="ECO:0000259" key="7">
    <source>
        <dbReference type="Pfam" id="PF04082"/>
    </source>
</evidence>
<organism evidence="8 9">
    <name type="scientific">Bionectria ochroleuca</name>
    <name type="common">Gliocladium roseum</name>
    <dbReference type="NCBI Taxonomy" id="29856"/>
    <lineage>
        <taxon>Eukaryota</taxon>
        <taxon>Fungi</taxon>
        <taxon>Dikarya</taxon>
        <taxon>Ascomycota</taxon>
        <taxon>Pezizomycotina</taxon>
        <taxon>Sordariomycetes</taxon>
        <taxon>Hypocreomycetidae</taxon>
        <taxon>Hypocreales</taxon>
        <taxon>Bionectriaceae</taxon>
        <taxon>Clonostachys</taxon>
    </lineage>
</organism>
<comment type="caution">
    <text evidence="8">The sequence shown here is derived from an EMBL/GenBank/DDBJ whole genome shotgun (WGS) entry which is preliminary data.</text>
</comment>
<evidence type="ECO:0000256" key="6">
    <source>
        <dbReference type="ARBA" id="ARBA00023242"/>
    </source>
</evidence>
<reference evidence="8 9" key="1">
    <citation type="submission" date="2019-06" db="EMBL/GenBank/DDBJ databases">
        <authorList>
            <person name="Broberg M."/>
        </authorList>
    </citation>
    <scope>NUCLEOTIDE SEQUENCE [LARGE SCALE GENOMIC DNA]</scope>
</reference>
<dbReference type="Proteomes" id="UP000766486">
    <property type="component" value="Unassembled WGS sequence"/>
</dbReference>
<dbReference type="PANTHER" id="PTHR40626:SF11">
    <property type="entry name" value="ZINC FINGER PROTEIN YPR022C"/>
    <property type="match status" value="1"/>
</dbReference>
<dbReference type="PANTHER" id="PTHR40626">
    <property type="entry name" value="MIP31509P"/>
    <property type="match status" value="1"/>
</dbReference>
<feature type="domain" description="Xylanolytic transcriptional activator regulatory" evidence="7">
    <location>
        <begin position="287"/>
        <end position="479"/>
    </location>
</feature>
<name>A0ABY6UP31_BIOOC</name>
<gene>
    <name evidence="8" type="ORF">CLO192961_LOCUS328645</name>
</gene>
<keyword evidence="4" id="KW-0863">Zinc-finger</keyword>